<feature type="transmembrane region" description="Helical" evidence="7">
    <location>
        <begin position="12"/>
        <end position="34"/>
    </location>
</feature>
<evidence type="ECO:0000313" key="10">
    <source>
        <dbReference type="Proteomes" id="UP000178835"/>
    </source>
</evidence>
<dbReference type="CDD" id="cd06261">
    <property type="entry name" value="TM_PBP2"/>
    <property type="match status" value="1"/>
</dbReference>
<comment type="caution">
    <text evidence="9">The sequence shown here is derived from an EMBL/GenBank/DDBJ whole genome shotgun (WGS) entry which is preliminary data.</text>
</comment>
<dbReference type="Pfam" id="PF19300">
    <property type="entry name" value="BPD_transp_1_N"/>
    <property type="match status" value="1"/>
</dbReference>
<dbReference type="GO" id="GO:0055085">
    <property type="term" value="P:transmembrane transport"/>
    <property type="evidence" value="ECO:0007669"/>
    <property type="project" value="InterPro"/>
</dbReference>
<feature type="transmembrane region" description="Helical" evidence="7">
    <location>
        <begin position="283"/>
        <end position="309"/>
    </location>
</feature>
<dbReference type="PANTHER" id="PTHR43163:SF6">
    <property type="entry name" value="DIPEPTIDE TRANSPORT SYSTEM PERMEASE PROTEIN DPPB-RELATED"/>
    <property type="match status" value="1"/>
</dbReference>
<dbReference type="Proteomes" id="UP000178835">
    <property type="component" value="Unassembled WGS sequence"/>
</dbReference>
<dbReference type="GO" id="GO:0005886">
    <property type="term" value="C:plasma membrane"/>
    <property type="evidence" value="ECO:0007669"/>
    <property type="project" value="UniProtKB-SubCell"/>
</dbReference>
<organism evidence="9 10">
    <name type="scientific">Candidatus Spechtbacteria bacterium RIFCSPLOWO2_01_FULL_43_12</name>
    <dbReference type="NCBI Taxonomy" id="1802162"/>
    <lineage>
        <taxon>Bacteria</taxon>
        <taxon>Candidatus Spechtiibacteriota</taxon>
    </lineage>
</organism>
<reference evidence="9 10" key="1">
    <citation type="journal article" date="2016" name="Nat. Commun.">
        <title>Thousands of microbial genomes shed light on interconnected biogeochemical processes in an aquifer system.</title>
        <authorList>
            <person name="Anantharaman K."/>
            <person name="Brown C.T."/>
            <person name="Hug L.A."/>
            <person name="Sharon I."/>
            <person name="Castelle C.J."/>
            <person name="Probst A.J."/>
            <person name="Thomas B.C."/>
            <person name="Singh A."/>
            <person name="Wilkins M.J."/>
            <person name="Karaoz U."/>
            <person name="Brodie E.L."/>
            <person name="Williams K.H."/>
            <person name="Hubbard S.S."/>
            <person name="Banfield J.F."/>
        </authorList>
    </citation>
    <scope>NUCLEOTIDE SEQUENCE [LARGE SCALE GENOMIC DNA]</scope>
</reference>
<name>A0A1G2HEV4_9BACT</name>
<keyword evidence="5 7" id="KW-1133">Transmembrane helix</keyword>
<dbReference type="PROSITE" id="PS50928">
    <property type="entry name" value="ABC_TM1"/>
    <property type="match status" value="1"/>
</dbReference>
<feature type="transmembrane region" description="Helical" evidence="7">
    <location>
        <begin position="178"/>
        <end position="202"/>
    </location>
</feature>
<keyword evidence="3" id="KW-1003">Cell membrane</keyword>
<dbReference type="InterPro" id="IPR000515">
    <property type="entry name" value="MetI-like"/>
</dbReference>
<keyword evidence="4 7" id="KW-0812">Transmembrane</keyword>
<evidence type="ECO:0000256" key="7">
    <source>
        <dbReference type="RuleBase" id="RU363032"/>
    </source>
</evidence>
<feature type="transmembrane region" description="Helical" evidence="7">
    <location>
        <begin position="104"/>
        <end position="124"/>
    </location>
</feature>
<evidence type="ECO:0000313" key="9">
    <source>
        <dbReference type="EMBL" id="OGZ61003.1"/>
    </source>
</evidence>
<dbReference type="Pfam" id="PF00528">
    <property type="entry name" value="BPD_transp_1"/>
    <property type="match status" value="1"/>
</dbReference>
<dbReference type="SUPFAM" id="SSF161098">
    <property type="entry name" value="MetI-like"/>
    <property type="match status" value="1"/>
</dbReference>
<evidence type="ECO:0000256" key="3">
    <source>
        <dbReference type="ARBA" id="ARBA00022475"/>
    </source>
</evidence>
<evidence type="ECO:0000256" key="5">
    <source>
        <dbReference type="ARBA" id="ARBA00022989"/>
    </source>
</evidence>
<keyword evidence="6 7" id="KW-0472">Membrane</keyword>
<evidence type="ECO:0000256" key="1">
    <source>
        <dbReference type="ARBA" id="ARBA00004651"/>
    </source>
</evidence>
<evidence type="ECO:0000256" key="4">
    <source>
        <dbReference type="ARBA" id="ARBA00022692"/>
    </source>
</evidence>
<proteinExistence type="inferred from homology"/>
<sequence length="317" mass="35516">MRSEVVFYAFKRLAIFPIYFLVFSILIFSVVMYAPGDPVDIIAGPTASEETRQLISKEYGFDRPVYEQYISYMGDFMRLDFGNSLRFSDRSVGELLWERVQVSAPLGLVASVIGVFLGILVGLFATFKRGTWLDTVLLSGFLVFAAIPSLLLIQFFILLFSLKLGWLPAGWQGGWEGIFTTSAIIPILTLSLVGVVGMARFIRTITLGIMDEQYVRTAKAKGLHPAKIATRYVLRNAWLPLMTVLIPIFFTFFEGSFFVEQIYGIPGLARFTIDSVFGRDYPVILAVGILGSMLSIFTILVVDILYFVADPRVSLKR</sequence>
<dbReference type="EMBL" id="MHOH01000009">
    <property type="protein sequence ID" value="OGZ61003.1"/>
    <property type="molecule type" value="Genomic_DNA"/>
</dbReference>
<dbReference type="AlphaFoldDB" id="A0A1G2HEV4"/>
<evidence type="ECO:0000259" key="8">
    <source>
        <dbReference type="PROSITE" id="PS50928"/>
    </source>
</evidence>
<gene>
    <name evidence="9" type="ORF">A2919_00690</name>
</gene>
<evidence type="ECO:0000256" key="2">
    <source>
        <dbReference type="ARBA" id="ARBA00022448"/>
    </source>
</evidence>
<dbReference type="InterPro" id="IPR035906">
    <property type="entry name" value="MetI-like_sf"/>
</dbReference>
<feature type="domain" description="ABC transmembrane type-1" evidence="8">
    <location>
        <begin position="100"/>
        <end position="302"/>
    </location>
</feature>
<evidence type="ECO:0000256" key="6">
    <source>
        <dbReference type="ARBA" id="ARBA00023136"/>
    </source>
</evidence>
<comment type="subcellular location">
    <subcellularLocation>
        <location evidence="1 7">Cell membrane</location>
        <topology evidence="1 7">Multi-pass membrane protein</topology>
    </subcellularLocation>
</comment>
<dbReference type="PANTHER" id="PTHR43163">
    <property type="entry name" value="DIPEPTIDE TRANSPORT SYSTEM PERMEASE PROTEIN DPPB-RELATED"/>
    <property type="match status" value="1"/>
</dbReference>
<protein>
    <recommendedName>
        <fullName evidence="8">ABC transmembrane type-1 domain-containing protein</fullName>
    </recommendedName>
</protein>
<accession>A0A1G2HEV4</accession>
<dbReference type="InterPro" id="IPR045621">
    <property type="entry name" value="BPD_transp_1_N"/>
</dbReference>
<comment type="similarity">
    <text evidence="7">Belongs to the binding-protein-dependent transport system permease family.</text>
</comment>
<feature type="transmembrane region" description="Helical" evidence="7">
    <location>
        <begin position="237"/>
        <end position="263"/>
    </location>
</feature>
<feature type="transmembrane region" description="Helical" evidence="7">
    <location>
        <begin position="136"/>
        <end position="158"/>
    </location>
</feature>
<keyword evidence="2 7" id="KW-0813">Transport</keyword>
<dbReference type="Gene3D" id="1.10.3720.10">
    <property type="entry name" value="MetI-like"/>
    <property type="match status" value="1"/>
</dbReference>